<name>A0A9X2CY39_9GAMM</name>
<accession>A0A9X2CY39</accession>
<feature type="region of interest" description="Disordered" evidence="1">
    <location>
        <begin position="1"/>
        <end position="23"/>
    </location>
</feature>
<feature type="compositionally biased region" description="Basic and acidic residues" evidence="1">
    <location>
        <begin position="1"/>
        <end position="15"/>
    </location>
</feature>
<dbReference type="EMBL" id="JAJKBJ010000001">
    <property type="protein sequence ID" value="MCL9682653.1"/>
    <property type="molecule type" value="Genomic_DNA"/>
</dbReference>
<protein>
    <submittedName>
        <fullName evidence="2">Uncharacterized protein</fullName>
    </submittedName>
</protein>
<evidence type="ECO:0000313" key="3">
    <source>
        <dbReference type="Proteomes" id="UP001139721"/>
    </source>
</evidence>
<organism evidence="2 3">
    <name type="scientific">Legionella maioricensis</name>
    <dbReference type="NCBI Taxonomy" id="2896528"/>
    <lineage>
        <taxon>Bacteria</taxon>
        <taxon>Pseudomonadati</taxon>
        <taxon>Pseudomonadota</taxon>
        <taxon>Gammaproteobacteria</taxon>
        <taxon>Legionellales</taxon>
        <taxon>Legionellaceae</taxon>
        <taxon>Legionella</taxon>
    </lineage>
</organism>
<keyword evidence="3" id="KW-1185">Reference proteome</keyword>
<dbReference type="RefSeq" id="WP_250421408.1">
    <property type="nucleotide sequence ID" value="NZ_JAJKBJ010000001.1"/>
</dbReference>
<proteinExistence type="predicted"/>
<comment type="caution">
    <text evidence="2">The sequence shown here is derived from an EMBL/GenBank/DDBJ whole genome shotgun (WGS) entry which is preliminary data.</text>
</comment>
<dbReference type="AlphaFoldDB" id="A0A9X2CY39"/>
<dbReference type="Proteomes" id="UP001139721">
    <property type="component" value="Unassembled WGS sequence"/>
</dbReference>
<evidence type="ECO:0000256" key="1">
    <source>
        <dbReference type="SAM" id="MobiDB-lite"/>
    </source>
</evidence>
<gene>
    <name evidence="2" type="ORF">LOX96_00950</name>
</gene>
<sequence>MREKKEARSNGKEKTQGSVIKTGSRLKLASERKGFFSRFFKSQVNPTSTLKREEYEQELESSLPTISPVMESALGDKKNGKEKEIPLFSASKNKLSVHLDSLIKIDKHIELWKKTLVYEVIDGNSDAKINQLQKYPWHTGASLLTLQTSRWLTSQHELQKQQIQSLRIIYDELLEPVFQQYLLSVESEMEQDQAQQFCNYLRRCIEQIMSNTLFEENPPLLHSSFKDNKGQLFTDGIVFSDEHLEQIVRAKVQVQPLRFTEAQAFCPPFDVILPFICSKLDSDQYHYHLNELMDKTVSTGMVYRYNQERVSALRLDLEKGIAPENYTSLSSLLPPNKQFQQAVITKLVGYLHAHMTPNHPRCIGEESDLFIPLNGLLIQSLTRKISAFVKEHKKLQPGTETLSSRFIEAMSTNLVKQLAAELLSEQFIEPTSRPLSHNFAM</sequence>
<evidence type="ECO:0000313" key="2">
    <source>
        <dbReference type="EMBL" id="MCL9682653.1"/>
    </source>
</evidence>
<reference evidence="2" key="1">
    <citation type="submission" date="2021-11" db="EMBL/GenBank/DDBJ databases">
        <title>Legionella maioricencis sp. nov., a new species isolated from hot water samples in Mallorca.</title>
        <authorList>
            <person name="Crespi S."/>
            <person name="Drasar V."/>
            <person name="Salva-Serra F."/>
            <person name="Jaen-Luchoro D."/>
            <person name="Pineiro-Iglesias B."/>
            <person name="Aliaga F."/>
            <person name="Fernandez-Juarez V."/>
            <person name="Coll G."/>
            <person name="Moore E.R.B."/>
            <person name="Bennasar-Figueras A."/>
        </authorList>
    </citation>
    <scope>NUCLEOTIDE SEQUENCE</scope>
    <source>
        <strain evidence="2">HCPI-6</strain>
    </source>
</reference>